<feature type="compositionally biased region" description="Basic and acidic residues" evidence="1">
    <location>
        <begin position="536"/>
        <end position="545"/>
    </location>
</feature>
<feature type="compositionally biased region" description="Basic residues" evidence="1">
    <location>
        <begin position="697"/>
        <end position="706"/>
    </location>
</feature>
<feature type="compositionally biased region" description="Low complexity" evidence="1">
    <location>
        <begin position="900"/>
        <end position="909"/>
    </location>
</feature>
<gene>
    <name evidence="2" type="ORF">CCMP2556_LOCUS23574</name>
</gene>
<feature type="region of interest" description="Disordered" evidence="1">
    <location>
        <begin position="630"/>
        <end position="729"/>
    </location>
</feature>
<feature type="region of interest" description="Disordered" evidence="1">
    <location>
        <begin position="501"/>
        <end position="555"/>
    </location>
</feature>
<protein>
    <submittedName>
        <fullName evidence="2">Uncharacterized protein</fullName>
    </submittedName>
</protein>
<dbReference type="Proteomes" id="UP001642484">
    <property type="component" value="Unassembled WGS sequence"/>
</dbReference>
<feature type="compositionally biased region" description="Acidic residues" evidence="1">
    <location>
        <begin position="679"/>
        <end position="690"/>
    </location>
</feature>
<organism evidence="2 3">
    <name type="scientific">Durusdinium trenchii</name>
    <dbReference type="NCBI Taxonomy" id="1381693"/>
    <lineage>
        <taxon>Eukaryota</taxon>
        <taxon>Sar</taxon>
        <taxon>Alveolata</taxon>
        <taxon>Dinophyceae</taxon>
        <taxon>Suessiales</taxon>
        <taxon>Symbiodiniaceae</taxon>
        <taxon>Durusdinium</taxon>
    </lineage>
</organism>
<accession>A0ABP0M1M7</accession>
<name>A0ABP0M1M7_9DINO</name>
<feature type="compositionally biased region" description="Basic and acidic residues" evidence="1">
    <location>
        <begin position="630"/>
        <end position="660"/>
    </location>
</feature>
<feature type="compositionally biased region" description="Basic residues" evidence="1">
    <location>
        <begin position="877"/>
        <end position="896"/>
    </location>
</feature>
<keyword evidence="3" id="KW-1185">Reference proteome</keyword>
<feature type="region of interest" description="Disordered" evidence="1">
    <location>
        <begin position="877"/>
        <end position="918"/>
    </location>
</feature>
<proteinExistence type="predicted"/>
<dbReference type="EMBL" id="CAXAMN010015091">
    <property type="protein sequence ID" value="CAK9044958.1"/>
    <property type="molecule type" value="Genomic_DNA"/>
</dbReference>
<comment type="caution">
    <text evidence="2">The sequence shown here is derived from an EMBL/GenBank/DDBJ whole genome shotgun (WGS) entry which is preliminary data.</text>
</comment>
<evidence type="ECO:0000256" key="1">
    <source>
        <dbReference type="SAM" id="MobiDB-lite"/>
    </source>
</evidence>
<sequence length="1062" mass="117903">MVKVTLEEFICGPWLEEHGVFRAQLLQQLLVVNDVIEDWPRVLSACCGESRCHEAILEAVKKGCTGAEKWAEAHTQEPSLLLSFRLRLAVQSQSRPPPALLAEAEAALLRGEMLAPEALSSLDARSLWPRLVEQGALLPAAALLNCSGTESFEESEQVTSLIASNLLGPSAHARAALALLTALRPLSPPELLAALLQRQPLHLLESLPLPDEDLQFAAAQLALRHGDRRVAGSVLRRLEKSRWMPEVVQAAAREEPWTQTWWAQEAANETNGSLEQLGVLMNARPWSSHHTLADLLRGWLAASSAQARYGGDADAAARAANAALRQLRLELPELPELVRSVAESFAALQKEAAEQCPLLLEMAACGLEVPGLEELLKRCRRTELKELVTADGLSTHQRQRRAAGLGRDAATALWAVKHLGAEVELQDGGFELVFSGQRCGYISWNDARKACLEDLSVAASYPTQDPEYATFRPTLLTLGPLARTLRAEPAFALDFASLGGDAQGTRSEDWTSAQRSEGEVFHSTPRHPNAVSRRRNPVDRELERPRFHRLQRPKLTSSGQRMLVEAPQMAQAGRSVRFQEESEEIHAARRCPVSFEHLPKRCTPQLMGDRNAGCFTLLQDWLTEIRGLSDREKAAKDKAQREDKPQDKPERREEESKETKSPQTAKLTAPSKDKRAPPVEEEEVEVEPEEPSSAKKEKPKRRRPRSPHSEAAEEATSPARRPSKKVEAEEKVTRLHSFRELAAVQLRTLGLIELAQASYYEGHIKLAGYVEGLGKDEEFLSFRATGTQSDHMMELLSDPQKRTFQLHVCGPDCGQRETGPDIIHAAGYWLVEEEPKPWQIQYDGLDAKPAAGDGLSGPRHDELAKLRTLHEERQARSRLLKRAKRFGGKGSKKRKRSSSEETCSSSASSESEEDGEGLFEERKRALRLTRRYPGSLAAQTVANMKESLLTQIGSLYSQDRKTLPPIFSQYYRSEMQPLCSPSMSQELLTLSQGADLLLRGHPARALDLVAQRIKALDQQIRGGHWTVARQLELVSADSVGLSLKVLKDKKPRSWPVKSSEIA</sequence>
<evidence type="ECO:0000313" key="2">
    <source>
        <dbReference type="EMBL" id="CAK9044958.1"/>
    </source>
</evidence>
<evidence type="ECO:0000313" key="3">
    <source>
        <dbReference type="Proteomes" id="UP001642484"/>
    </source>
</evidence>
<reference evidence="2 3" key="1">
    <citation type="submission" date="2024-02" db="EMBL/GenBank/DDBJ databases">
        <authorList>
            <person name="Chen Y."/>
            <person name="Shah S."/>
            <person name="Dougan E. K."/>
            <person name="Thang M."/>
            <person name="Chan C."/>
        </authorList>
    </citation>
    <scope>NUCLEOTIDE SEQUENCE [LARGE SCALE GENOMIC DNA]</scope>
</reference>